<protein>
    <submittedName>
        <fullName evidence="1">Uncharacterized protein</fullName>
    </submittedName>
</protein>
<reference evidence="2" key="1">
    <citation type="journal article" date="2019" name="Int. J. Syst. Evol. Microbiol.">
        <title>The Global Catalogue of Microorganisms (GCM) 10K type strain sequencing project: providing services to taxonomists for standard genome sequencing and annotation.</title>
        <authorList>
            <consortium name="The Broad Institute Genomics Platform"/>
            <consortium name="The Broad Institute Genome Sequencing Center for Infectious Disease"/>
            <person name="Wu L."/>
            <person name="Ma J."/>
        </authorList>
    </citation>
    <scope>NUCLEOTIDE SEQUENCE [LARGE SCALE GENOMIC DNA]</scope>
    <source>
        <strain evidence="2">JCM 17326</strain>
    </source>
</reference>
<evidence type="ECO:0000313" key="1">
    <source>
        <dbReference type="EMBL" id="GAA3576816.1"/>
    </source>
</evidence>
<dbReference type="EMBL" id="BAABDQ010000017">
    <property type="protein sequence ID" value="GAA3576816.1"/>
    <property type="molecule type" value="Genomic_DNA"/>
</dbReference>
<proteinExistence type="predicted"/>
<gene>
    <name evidence="1" type="ORF">GCM10022419_067520</name>
</gene>
<comment type="caution">
    <text evidence="1">The sequence shown here is derived from an EMBL/GenBank/DDBJ whole genome shotgun (WGS) entry which is preliminary data.</text>
</comment>
<organism evidence="1 2">
    <name type="scientific">Nonomuraea rosea</name>
    <dbReference type="NCBI Taxonomy" id="638574"/>
    <lineage>
        <taxon>Bacteria</taxon>
        <taxon>Bacillati</taxon>
        <taxon>Actinomycetota</taxon>
        <taxon>Actinomycetes</taxon>
        <taxon>Streptosporangiales</taxon>
        <taxon>Streptosporangiaceae</taxon>
        <taxon>Nonomuraea</taxon>
    </lineage>
</organism>
<evidence type="ECO:0000313" key="2">
    <source>
        <dbReference type="Proteomes" id="UP001500630"/>
    </source>
</evidence>
<sequence length="51" mass="5735">MRFRRALGMRVVVTLRSPWRFAGAGGHAPYLLVELVVLVELVESDLVNRIA</sequence>
<name>A0ABP6Y7V6_9ACTN</name>
<keyword evidence="2" id="KW-1185">Reference proteome</keyword>
<accession>A0ABP6Y7V6</accession>
<dbReference type="Proteomes" id="UP001500630">
    <property type="component" value="Unassembled WGS sequence"/>
</dbReference>